<dbReference type="GeneID" id="25250877"/>
<dbReference type="RefSeq" id="XP_013234122.1">
    <property type="nucleotide sequence ID" value="XM_013378668.1"/>
</dbReference>
<dbReference type="OrthoDB" id="10307098at2759"/>
<evidence type="ECO:0000313" key="3">
    <source>
        <dbReference type="Proteomes" id="UP000030747"/>
    </source>
</evidence>
<evidence type="ECO:0000313" key="2">
    <source>
        <dbReference type="EMBL" id="CDJ43372.1"/>
    </source>
</evidence>
<feature type="region of interest" description="Disordered" evidence="1">
    <location>
        <begin position="1"/>
        <end position="38"/>
    </location>
</feature>
<sequence length="101" mass="11649">MPVTNQSKRRATRGAEQRTDNAPSSALIEAEESAHTAEENKKFWVEMEATMTASLGRQERLACWLQKELNHMPMESNPSDTLLIYLDKTRKALWEAKWSNR</sequence>
<reference evidence="2" key="2">
    <citation type="submission" date="2013-10" db="EMBL/GenBank/DDBJ databases">
        <authorList>
            <person name="Aslett M."/>
        </authorList>
    </citation>
    <scope>NUCLEOTIDE SEQUENCE [LARGE SCALE GENOMIC DNA]</scope>
    <source>
        <strain evidence="2">Houghton</strain>
    </source>
</reference>
<dbReference type="AlphaFoldDB" id="U6KYX7"/>
<organism evidence="2 3">
    <name type="scientific">Eimeria tenella</name>
    <name type="common">Coccidian parasite</name>
    <dbReference type="NCBI Taxonomy" id="5802"/>
    <lineage>
        <taxon>Eukaryota</taxon>
        <taxon>Sar</taxon>
        <taxon>Alveolata</taxon>
        <taxon>Apicomplexa</taxon>
        <taxon>Conoidasida</taxon>
        <taxon>Coccidia</taxon>
        <taxon>Eucoccidiorida</taxon>
        <taxon>Eimeriorina</taxon>
        <taxon>Eimeriidae</taxon>
        <taxon>Eimeria</taxon>
    </lineage>
</organism>
<dbReference type="VEuPathDB" id="ToxoDB:ETH2_1034100"/>
<protein>
    <submittedName>
        <fullName evidence="2">Uncharacterized protein</fullName>
    </submittedName>
</protein>
<accession>U6KYX7</accession>
<dbReference type="VEuPathDB" id="ToxoDB:ETH_00008375"/>
<dbReference type="Proteomes" id="UP000030747">
    <property type="component" value="Unassembled WGS sequence"/>
</dbReference>
<name>U6KYX7_EIMTE</name>
<reference evidence="2" key="1">
    <citation type="submission" date="2013-10" db="EMBL/GenBank/DDBJ databases">
        <title>Genomic analysis of the causative agents of coccidiosis in chickens.</title>
        <authorList>
            <person name="Reid A.J."/>
            <person name="Blake D."/>
            <person name="Billington K."/>
            <person name="Browne H."/>
            <person name="Dunn M."/>
            <person name="Hung S."/>
            <person name="Kawahara F."/>
            <person name="Miranda-Saavedra D."/>
            <person name="Mourier T."/>
            <person name="Nagra H."/>
            <person name="Otto T.D."/>
            <person name="Rawlings N."/>
            <person name="Sanchez A."/>
            <person name="Sanders M."/>
            <person name="Subramaniam C."/>
            <person name="Tay Y."/>
            <person name="Dear P."/>
            <person name="Doerig C."/>
            <person name="Gruber A."/>
            <person name="Parkinson J."/>
            <person name="Shirley M."/>
            <person name="Wan K.L."/>
            <person name="Berriman M."/>
            <person name="Tomley F."/>
            <person name="Pain A."/>
        </authorList>
    </citation>
    <scope>NUCLEOTIDE SEQUENCE [LARGE SCALE GENOMIC DNA]</scope>
    <source>
        <strain evidence="2">Houghton</strain>
    </source>
</reference>
<proteinExistence type="predicted"/>
<gene>
    <name evidence="2" type="ORF">ETH_00008375</name>
</gene>
<dbReference type="EMBL" id="HG675762">
    <property type="protein sequence ID" value="CDJ43372.1"/>
    <property type="molecule type" value="Genomic_DNA"/>
</dbReference>
<keyword evidence="3" id="KW-1185">Reference proteome</keyword>
<evidence type="ECO:0000256" key="1">
    <source>
        <dbReference type="SAM" id="MobiDB-lite"/>
    </source>
</evidence>